<evidence type="ECO:0000313" key="1">
    <source>
        <dbReference type="EMBL" id="QDY76881.1"/>
    </source>
</evidence>
<keyword evidence="2" id="KW-1185">Reference proteome</keyword>
<gene>
    <name evidence="1" type="ORF">FQU76_10465</name>
</gene>
<evidence type="ECO:0000313" key="2">
    <source>
        <dbReference type="Proteomes" id="UP000320580"/>
    </source>
</evidence>
<dbReference type="KEGG" id="sqz:FQU76_10465"/>
<organism evidence="1 2">
    <name type="scientific">Streptomyces qinzhouensis</name>
    <dbReference type="NCBI Taxonomy" id="2599401"/>
    <lineage>
        <taxon>Bacteria</taxon>
        <taxon>Bacillati</taxon>
        <taxon>Actinomycetota</taxon>
        <taxon>Actinomycetes</taxon>
        <taxon>Kitasatosporales</taxon>
        <taxon>Streptomycetaceae</taxon>
        <taxon>Streptomyces</taxon>
    </lineage>
</organism>
<dbReference type="AlphaFoldDB" id="A0A5B8JAI5"/>
<dbReference type="PROSITE" id="PS51318">
    <property type="entry name" value="TAT"/>
    <property type="match status" value="1"/>
</dbReference>
<dbReference type="Proteomes" id="UP000320580">
    <property type="component" value="Chromosome"/>
</dbReference>
<dbReference type="EMBL" id="CP042266">
    <property type="protein sequence ID" value="QDY76881.1"/>
    <property type="molecule type" value="Genomic_DNA"/>
</dbReference>
<dbReference type="InterPro" id="IPR006626">
    <property type="entry name" value="PbH1"/>
</dbReference>
<dbReference type="SUPFAM" id="SSF51126">
    <property type="entry name" value="Pectin lyase-like"/>
    <property type="match status" value="1"/>
</dbReference>
<dbReference type="RefSeq" id="WP_146480172.1">
    <property type="nucleotide sequence ID" value="NZ_CP042266.1"/>
</dbReference>
<dbReference type="InterPro" id="IPR006311">
    <property type="entry name" value="TAT_signal"/>
</dbReference>
<accession>A0A5B8JAI5</accession>
<dbReference type="InterPro" id="IPR011050">
    <property type="entry name" value="Pectin_lyase_fold/virulence"/>
</dbReference>
<reference evidence="1 2" key="1">
    <citation type="submission" date="2019-07" db="EMBL/GenBank/DDBJ databases">
        <authorList>
            <person name="Zhu P."/>
        </authorList>
    </citation>
    <scope>NUCLEOTIDE SEQUENCE [LARGE SCALE GENOMIC DNA]</scope>
    <source>
        <strain evidence="1 2">SSL-25</strain>
    </source>
</reference>
<dbReference type="OrthoDB" id="4215965at2"/>
<dbReference type="Gene3D" id="2.160.20.10">
    <property type="entry name" value="Single-stranded right-handed beta-helix, Pectin lyase-like"/>
    <property type="match status" value="1"/>
</dbReference>
<dbReference type="SMART" id="SM00710">
    <property type="entry name" value="PbH1"/>
    <property type="match status" value="5"/>
</dbReference>
<protein>
    <recommendedName>
        <fullName evidence="3">Right-handed parallel beta-helix repeat-containing protein</fullName>
    </recommendedName>
</protein>
<dbReference type="InterPro" id="IPR012334">
    <property type="entry name" value="Pectin_lyas_fold"/>
</dbReference>
<proteinExistence type="predicted"/>
<sequence length="454" mass="47044">MTGISRRSVLRGGAVVGVASASGGVHTAAQATAAGVNPSVPGEAAHVRRLRKALDDAAAGIAGPDGVDSAGRIIVKAGYAGVPTYTLLNTLVIGGNTLLDATGARFVAKFGTAGREYKLDKTNDHSPTPVYQVDGQGMFTAPEVSGAKAATMLINHVPAATTKGYAAPGNIKIKGGEWDPISAYVWEDTGAARARADKAPPMNALTFIHTQDIEIEGVTVYNVKWWHAVELNAVRRAVVQDSFFKGWVENPTAGLWQGEAVQLDLPSTSNTWAGAADGTPTVDVRVLRNHVAASGSQPSWAKLIGSHTGGQKAGQVHARVLIEGNVVDDAKWDAIGPMNTTALVIRGNTVNRGCGGVYVSPMTAKTPVQPPVPVAANPLNGVEITGNTVTLARSAAGVTRHAVRINSVSEGGFDSKVTDVVVTGNTATGDSVNGKRYSYGPLVEFRPGVPPQND</sequence>
<evidence type="ECO:0008006" key="3">
    <source>
        <dbReference type="Google" id="ProtNLM"/>
    </source>
</evidence>
<name>A0A5B8JAI5_9ACTN</name>